<keyword evidence="6" id="KW-0413">Isomerase</keyword>
<dbReference type="SMART" id="SM00487">
    <property type="entry name" value="DEXDc"/>
    <property type="match status" value="1"/>
</dbReference>
<dbReference type="InterPro" id="IPR057842">
    <property type="entry name" value="WH_MER3"/>
</dbReference>
<evidence type="ECO:0000313" key="13">
    <source>
        <dbReference type="Proteomes" id="UP000050792"/>
    </source>
</evidence>
<evidence type="ECO:0000256" key="9">
    <source>
        <dbReference type="ARBA" id="ARBA00034808"/>
    </source>
</evidence>
<reference evidence="14" key="2">
    <citation type="submission" date="2023-11" db="UniProtKB">
        <authorList>
            <consortium name="WormBaseParasite"/>
        </authorList>
    </citation>
    <scope>IDENTIFICATION</scope>
</reference>
<evidence type="ECO:0000256" key="5">
    <source>
        <dbReference type="ARBA" id="ARBA00022840"/>
    </source>
</evidence>
<dbReference type="SUPFAM" id="SSF52540">
    <property type="entry name" value="P-loop containing nucleoside triphosphate hydrolases"/>
    <property type="match status" value="1"/>
</dbReference>
<evidence type="ECO:0000256" key="6">
    <source>
        <dbReference type="ARBA" id="ARBA00023235"/>
    </source>
</evidence>
<dbReference type="Pfam" id="PF23445">
    <property type="entry name" value="WHD_SNRNP200"/>
    <property type="match status" value="1"/>
</dbReference>
<dbReference type="GO" id="GO:0003676">
    <property type="term" value="F:nucleic acid binding"/>
    <property type="evidence" value="ECO:0007669"/>
    <property type="project" value="InterPro"/>
</dbReference>
<evidence type="ECO:0000256" key="3">
    <source>
        <dbReference type="ARBA" id="ARBA00022801"/>
    </source>
</evidence>
<dbReference type="Gene3D" id="3.40.50.300">
    <property type="entry name" value="P-loop containing nucleotide triphosphate hydrolases"/>
    <property type="match status" value="2"/>
</dbReference>
<dbReference type="GO" id="GO:0016787">
    <property type="term" value="F:hydrolase activity"/>
    <property type="evidence" value="ECO:0007669"/>
    <property type="project" value="UniProtKB-KW"/>
</dbReference>
<dbReference type="GO" id="GO:0043138">
    <property type="term" value="F:3'-5' DNA helicase activity"/>
    <property type="evidence" value="ECO:0007669"/>
    <property type="project" value="UniProtKB-EC"/>
</dbReference>
<name>A0AA85FKJ6_9TREM</name>
<dbReference type="CDD" id="cd18795">
    <property type="entry name" value="SF2_C_Ski2"/>
    <property type="match status" value="1"/>
</dbReference>
<dbReference type="Gene3D" id="1.10.3380.10">
    <property type="entry name" value="Sec63 N-terminal domain-like domain"/>
    <property type="match status" value="1"/>
</dbReference>
<sequence>MSSFFPERFASVFNFNTFNNIQNRICREIFKTNKSLVVSAPTGSGKTVIFELAIVKQLNEYETSSQKDPFIIIYIAPTKSICSQTFSEWNRKFSRFSISCLTSTGDSEFVDIQNLDSQVLLITTPEKLNSTVKTFRDLTNMWNKLKLCFIDEVHLIGEHDRGSMLEVLITRTKMLARPRFICASASLSNVQDIAQWLSVTEGSVTFFSFGEEFRTSPLRKVVHGYIKQKNQSIFQFEVNLNYRLPHLISTYSSNKPVLIFCTTRSGAVRTATYILKHIHLADNSEAAIRRKRYAQNTRNIHLKDFLSNGIAYHHAGMDVEDRKLVEDAFRSGCISILTCTSTLAMGVNLPAHLVIVKNTEQVVDGELIGYSSTQLSQMIGRAGRPQFDNEGVAVIMTTANLKAHYTKLLSECDEINSCLESHLTELLLCEIVLRTVFDFDSALNWIKNTFFYVRITRFPHFYGLPENCDKAYIDHYVQDLCIKEIKNLQNLKLVNYNSETSQINPTDLSEIIFKNNLQLDTFMKISQLSGEESVEDLLYFIANCSEMNDIRLRHCEKSLLNKISRAKGRSSLRFPIHSRIKNASLKVVCLLQAQLGQVAINDYSLKQESEKILQSALRILNGLTGLLWLYDCPLTMYSKNHKQNSDCSTIPAVAMKYPSMLSALELRKSIHFRRWLNYPLINLYGSSLLTEMQIEKLIGANLITCSAIQQTESGKLENILNERPPYGRKLLEYLDSIPKYELKVEQKSGYDSTNIQLMFTITQKNNCKDCAVLLVGSAKKYLVKKWLLEYDNSEGTSVITRQMELPNDETLNPLNISLISVNYGGVDLHTKYHFISLTNKYDRLTSTPNISTEDFIQKEISIGYTELITQQCQSPARIIDSTNGNGKLHLWPEPTSSFINNINRSNDNNNDTFLNLKLPLTPIVNKTKQSSKQNLKLKKCTMNIQSLRNQTETHYKTPYKFRWTPTNSTNEQQSPKTPLIQTSMLDYMRSKCKDSRSILPTYKQTTKVKVNSISESSNNDEPSIQKISRKRFRWDPEDKITMDTDLSQSSTFTLTPVLDGCSYTKETPTMPYLLLKDNTPDLFSIQRSFINNDFLCESCPPICDGSSKLGYLYGNSLNLESIQSQNSSLYSNIKQETESRPDCPIESDCLNNNYNMNQIRDEESVKHEDDQISTPQCRCDCTIFTPKANLNEHNTVSSNDLSKSNFPLKPYTVDIVNFTPRREENSTTVMTEIESNFDNTGNSTLEILGVNEKSFIKPKDFTVLKSVQNNQCRKMNECTPQLQKKITWSKDITVNNEIRKKQKNQWKNENDQLLYESEKSFSVDYQLINDGWCELACLIKFSELGLLHEQIKPNSISAGTETPQPSCSKRQLEYEKHKEEKCMYNANITNSAPTTLALKRTGIGMLDLSLTADSYIKEE</sequence>
<dbReference type="SMART" id="SM00973">
    <property type="entry name" value="Sec63"/>
    <property type="match status" value="1"/>
</dbReference>
<keyword evidence="7" id="KW-0469">Meiosis</keyword>
<dbReference type="GO" id="GO:0051321">
    <property type="term" value="P:meiotic cell cycle"/>
    <property type="evidence" value="ECO:0007669"/>
    <property type="project" value="UniProtKB-KW"/>
</dbReference>
<evidence type="ECO:0000256" key="7">
    <source>
        <dbReference type="ARBA" id="ARBA00023254"/>
    </source>
</evidence>
<dbReference type="SMART" id="SM00490">
    <property type="entry name" value="HELICc"/>
    <property type="match status" value="1"/>
</dbReference>
<dbReference type="InterPro" id="IPR001650">
    <property type="entry name" value="Helicase_C-like"/>
</dbReference>
<dbReference type="InterPro" id="IPR004179">
    <property type="entry name" value="Sec63-dom"/>
</dbReference>
<comment type="catalytic activity">
    <reaction evidence="8">
        <text>Couples ATP hydrolysis with the unwinding of duplex DNA by translocating in the 3'-5' direction.</text>
        <dbReference type="EC" id="5.6.2.4"/>
    </reaction>
</comment>
<dbReference type="PANTHER" id="PTHR47835:SF3">
    <property type="entry name" value="HELICASE FOR MEIOSIS 1"/>
    <property type="match status" value="1"/>
</dbReference>
<keyword evidence="5" id="KW-0067">ATP-binding</keyword>
<dbReference type="PANTHER" id="PTHR47835">
    <property type="entry name" value="HFM1, ATP DEPENDENT DNA HELICASE HOMOLOG"/>
    <property type="match status" value="1"/>
</dbReference>
<keyword evidence="4" id="KW-0347">Helicase</keyword>
<keyword evidence="3" id="KW-0378">Hydrolase</keyword>
<dbReference type="Pfam" id="PF00271">
    <property type="entry name" value="Helicase_C"/>
    <property type="match status" value="1"/>
</dbReference>
<evidence type="ECO:0000256" key="2">
    <source>
        <dbReference type="ARBA" id="ARBA00022741"/>
    </source>
</evidence>
<evidence type="ECO:0000256" key="10">
    <source>
        <dbReference type="ARBA" id="ARBA00048988"/>
    </source>
</evidence>
<evidence type="ECO:0000313" key="14">
    <source>
        <dbReference type="WBParaSite" id="SRDH1_54810.1"/>
    </source>
</evidence>
<organism evidence="13 14">
    <name type="scientific">Schistosoma rodhaini</name>
    <dbReference type="NCBI Taxonomy" id="6188"/>
    <lineage>
        <taxon>Eukaryota</taxon>
        <taxon>Metazoa</taxon>
        <taxon>Spiralia</taxon>
        <taxon>Lophotrochozoa</taxon>
        <taxon>Platyhelminthes</taxon>
        <taxon>Trematoda</taxon>
        <taxon>Digenea</taxon>
        <taxon>Strigeidida</taxon>
        <taxon>Schistosomatoidea</taxon>
        <taxon>Schistosomatidae</taxon>
        <taxon>Schistosoma</taxon>
    </lineage>
</organism>
<proteinExistence type="inferred from homology"/>
<evidence type="ECO:0000256" key="8">
    <source>
        <dbReference type="ARBA" id="ARBA00034617"/>
    </source>
</evidence>
<dbReference type="InterPro" id="IPR014001">
    <property type="entry name" value="Helicase_ATP-bd"/>
</dbReference>
<evidence type="ECO:0000256" key="4">
    <source>
        <dbReference type="ARBA" id="ARBA00022806"/>
    </source>
</evidence>
<keyword evidence="13" id="KW-1185">Reference proteome</keyword>
<dbReference type="Gene3D" id="1.10.10.10">
    <property type="entry name" value="Winged helix-like DNA-binding domain superfamily/Winged helix DNA-binding domain"/>
    <property type="match status" value="1"/>
</dbReference>
<dbReference type="EC" id="5.6.2.4" evidence="9"/>
<evidence type="ECO:0000259" key="11">
    <source>
        <dbReference type="PROSITE" id="PS51192"/>
    </source>
</evidence>
<dbReference type="PROSITE" id="PS51192">
    <property type="entry name" value="HELICASE_ATP_BIND_1"/>
    <property type="match status" value="1"/>
</dbReference>
<comment type="similarity">
    <text evidence="1">Belongs to the helicase family. SKI2 subfamily.</text>
</comment>
<dbReference type="InterPro" id="IPR036388">
    <property type="entry name" value="WH-like_DNA-bd_sf"/>
</dbReference>
<keyword evidence="2" id="KW-0547">Nucleotide-binding</keyword>
<comment type="catalytic activity">
    <reaction evidence="10">
        <text>ATP + H2O = ADP + phosphate + H(+)</text>
        <dbReference type="Rhea" id="RHEA:13065"/>
        <dbReference type="ChEBI" id="CHEBI:15377"/>
        <dbReference type="ChEBI" id="CHEBI:15378"/>
        <dbReference type="ChEBI" id="CHEBI:30616"/>
        <dbReference type="ChEBI" id="CHEBI:43474"/>
        <dbReference type="ChEBI" id="CHEBI:456216"/>
        <dbReference type="EC" id="5.6.2.4"/>
    </reaction>
</comment>
<dbReference type="PROSITE" id="PS51194">
    <property type="entry name" value="HELICASE_CTER"/>
    <property type="match status" value="1"/>
</dbReference>
<evidence type="ECO:0000256" key="1">
    <source>
        <dbReference type="ARBA" id="ARBA00010140"/>
    </source>
</evidence>
<dbReference type="InterPro" id="IPR052247">
    <property type="entry name" value="Meiotic_Crossover_Helicase"/>
</dbReference>
<dbReference type="InterPro" id="IPR027417">
    <property type="entry name" value="P-loop_NTPase"/>
</dbReference>
<dbReference type="Proteomes" id="UP000050792">
    <property type="component" value="Unassembled WGS sequence"/>
</dbReference>
<dbReference type="Pfam" id="PF00270">
    <property type="entry name" value="DEAD"/>
    <property type="match status" value="1"/>
</dbReference>
<dbReference type="SUPFAM" id="SSF158702">
    <property type="entry name" value="Sec63 N-terminal domain-like"/>
    <property type="match status" value="1"/>
</dbReference>
<feature type="domain" description="Helicase ATP-binding" evidence="11">
    <location>
        <begin position="27"/>
        <end position="205"/>
    </location>
</feature>
<accession>A0AA85FKJ6</accession>
<dbReference type="Pfam" id="PF02889">
    <property type="entry name" value="Sec63"/>
    <property type="match status" value="1"/>
</dbReference>
<dbReference type="GO" id="GO:0005524">
    <property type="term" value="F:ATP binding"/>
    <property type="evidence" value="ECO:0007669"/>
    <property type="project" value="UniProtKB-KW"/>
</dbReference>
<dbReference type="WBParaSite" id="SRDH1_54810.1">
    <property type="protein sequence ID" value="SRDH1_54810.1"/>
    <property type="gene ID" value="SRDH1_54810"/>
</dbReference>
<reference evidence="13" key="1">
    <citation type="submission" date="2022-06" db="EMBL/GenBank/DDBJ databases">
        <authorList>
            <person name="Berger JAMES D."/>
            <person name="Berger JAMES D."/>
        </authorList>
    </citation>
    <scope>NUCLEOTIDE SEQUENCE [LARGE SCALE GENOMIC DNA]</scope>
</reference>
<feature type="domain" description="Helicase C-terminal" evidence="12">
    <location>
        <begin position="243"/>
        <end position="427"/>
    </location>
</feature>
<protein>
    <recommendedName>
        <fullName evidence="9">DNA 3'-5' helicase</fullName>
        <ecNumber evidence="9">5.6.2.4</ecNumber>
    </recommendedName>
</protein>
<dbReference type="InterPro" id="IPR011545">
    <property type="entry name" value="DEAD/DEAH_box_helicase_dom"/>
</dbReference>
<evidence type="ECO:0000259" key="12">
    <source>
        <dbReference type="PROSITE" id="PS51194"/>
    </source>
</evidence>